<sequence length="424" mass="47787">MAHWFHRNPFKATNAQNFDIRKISMKADFNKVMSDLRAARNALLALFNNPAASPEKMDEASMSYFALIQGLFHVPQQSSSSQEQQQEKPTSSGTAEGDKEKDKDKDKKDKKEDAPAAASATLKTFFKFKWTQTLFVGKPPLVEDDAEFDFINMGINVALWHTKHAAKLAAQAEIKMEDAKEIHTSLKKAAGLFKEFKDNHIGRLSNPPEKCSDMDPMVLECYIMCCQAEAQEVTIARAVEKKHKASLIAGLANETSKYFQMADDFLKSHDQSIVGKWRKYLQLKETFYKSYALCYYGGALLAEEKCGDSIRCLQDSTELLSKSSSLCKEYISTKGAGSTIRPHEHEFYRNFEKDLHRKFEKSKSENGFIYHQKVPPVPPNMNLQATHGLVDPTPYSVPSISEKWTSGAYAGFSISKNVQSDKKV</sequence>
<dbReference type="InterPro" id="IPR038898">
    <property type="entry name" value="BROX"/>
</dbReference>
<dbReference type="EMBL" id="CAWYQH010000130">
    <property type="protein sequence ID" value="CAK8692384.1"/>
    <property type="molecule type" value="Genomic_DNA"/>
</dbReference>
<evidence type="ECO:0000259" key="5">
    <source>
        <dbReference type="PROSITE" id="PS51180"/>
    </source>
</evidence>
<protein>
    <recommendedName>
        <fullName evidence="2">BRO1 domain-containing protein BROX</fullName>
    </recommendedName>
    <alternativeName>
        <fullName evidence="3">BRO1 domain- and CAAX motif-containing protein</fullName>
    </alternativeName>
</protein>
<dbReference type="PANTHER" id="PTHR23032">
    <property type="entry name" value="BRO1 DOMAIN-CONTAINING PROTEIN BROX"/>
    <property type="match status" value="1"/>
</dbReference>
<dbReference type="InterPro" id="IPR004328">
    <property type="entry name" value="BRO1_dom"/>
</dbReference>
<dbReference type="PROSITE" id="PS51180">
    <property type="entry name" value="BRO1"/>
    <property type="match status" value="1"/>
</dbReference>
<feature type="region of interest" description="Disordered" evidence="4">
    <location>
        <begin position="76"/>
        <end position="114"/>
    </location>
</feature>
<evidence type="ECO:0000256" key="2">
    <source>
        <dbReference type="ARBA" id="ARBA00017773"/>
    </source>
</evidence>
<comment type="similarity">
    <text evidence="1">Belongs to the BROX family.</text>
</comment>
<evidence type="ECO:0000313" key="6">
    <source>
        <dbReference type="EMBL" id="CAK8692384.1"/>
    </source>
</evidence>
<evidence type="ECO:0000256" key="1">
    <source>
        <dbReference type="ARBA" id="ARBA00008901"/>
    </source>
</evidence>
<dbReference type="Gene3D" id="1.25.40.280">
    <property type="entry name" value="alix/aip1 like domains"/>
    <property type="match status" value="1"/>
</dbReference>
<feature type="domain" description="BRO1" evidence="5">
    <location>
        <begin position="156"/>
        <end position="424"/>
    </location>
</feature>
<evidence type="ECO:0000313" key="7">
    <source>
        <dbReference type="Proteomes" id="UP001642483"/>
    </source>
</evidence>
<name>A0ABP0GP10_CLALP</name>
<accession>A0ABP0GP10</accession>
<dbReference type="PANTHER" id="PTHR23032:SF13">
    <property type="entry name" value="BRO1 DOMAIN-CONTAINING PROTEIN BROX"/>
    <property type="match status" value="1"/>
</dbReference>
<dbReference type="Pfam" id="PF03097">
    <property type="entry name" value="BRO1"/>
    <property type="match status" value="1"/>
</dbReference>
<dbReference type="Proteomes" id="UP001642483">
    <property type="component" value="Unassembled WGS sequence"/>
</dbReference>
<proteinExistence type="inferred from homology"/>
<organism evidence="6 7">
    <name type="scientific">Clavelina lepadiformis</name>
    <name type="common">Light-bulb sea squirt</name>
    <name type="synonym">Ascidia lepadiformis</name>
    <dbReference type="NCBI Taxonomy" id="159417"/>
    <lineage>
        <taxon>Eukaryota</taxon>
        <taxon>Metazoa</taxon>
        <taxon>Chordata</taxon>
        <taxon>Tunicata</taxon>
        <taxon>Ascidiacea</taxon>
        <taxon>Aplousobranchia</taxon>
        <taxon>Clavelinidae</taxon>
        <taxon>Clavelina</taxon>
    </lineage>
</organism>
<dbReference type="SMART" id="SM01041">
    <property type="entry name" value="BRO1"/>
    <property type="match status" value="1"/>
</dbReference>
<evidence type="ECO:0000256" key="3">
    <source>
        <dbReference type="ARBA" id="ARBA00030751"/>
    </source>
</evidence>
<feature type="compositionally biased region" description="Basic and acidic residues" evidence="4">
    <location>
        <begin position="96"/>
        <end position="114"/>
    </location>
</feature>
<gene>
    <name evidence="6" type="ORF">CVLEPA_LOCUS25656</name>
</gene>
<comment type="caution">
    <text evidence="6">The sequence shown here is derived from an EMBL/GenBank/DDBJ whole genome shotgun (WGS) entry which is preliminary data.</text>
</comment>
<dbReference type="InterPro" id="IPR038499">
    <property type="entry name" value="BRO1_sf"/>
</dbReference>
<keyword evidence="7" id="KW-1185">Reference proteome</keyword>
<evidence type="ECO:0000256" key="4">
    <source>
        <dbReference type="SAM" id="MobiDB-lite"/>
    </source>
</evidence>
<reference evidence="6 7" key="1">
    <citation type="submission" date="2024-02" db="EMBL/GenBank/DDBJ databases">
        <authorList>
            <person name="Daric V."/>
            <person name="Darras S."/>
        </authorList>
    </citation>
    <scope>NUCLEOTIDE SEQUENCE [LARGE SCALE GENOMIC DNA]</scope>
</reference>